<gene>
    <name evidence="5" type="ORF">IAA69_08835</name>
</gene>
<dbReference type="InterPro" id="IPR018060">
    <property type="entry name" value="HTH_AraC"/>
</dbReference>
<protein>
    <submittedName>
        <fullName evidence="5">Helix-turn-helix transcriptional regulator</fullName>
    </submittedName>
</protein>
<dbReference type="PROSITE" id="PS01124">
    <property type="entry name" value="HTH_ARAC_FAMILY_2"/>
    <property type="match status" value="1"/>
</dbReference>
<comment type="caution">
    <text evidence="5">The sequence shown here is derived from an EMBL/GenBank/DDBJ whole genome shotgun (WGS) entry which is preliminary data.</text>
</comment>
<organism evidence="5 6">
    <name type="scientific">Candidatus Aveggerthella stercoripullorum</name>
    <dbReference type="NCBI Taxonomy" id="2840688"/>
    <lineage>
        <taxon>Bacteria</taxon>
        <taxon>Bacillati</taxon>
        <taxon>Actinomycetota</taxon>
        <taxon>Coriobacteriia</taxon>
        <taxon>Eggerthellales</taxon>
        <taxon>Eggerthellaceae</taxon>
        <taxon>Eggerthellaceae incertae sedis</taxon>
        <taxon>Candidatus Aveggerthella</taxon>
    </lineage>
</organism>
<dbReference type="Pfam" id="PF12833">
    <property type="entry name" value="HTH_18"/>
    <property type="match status" value="1"/>
</dbReference>
<dbReference type="SMART" id="SM00342">
    <property type="entry name" value="HTH_ARAC"/>
    <property type="match status" value="1"/>
</dbReference>
<reference evidence="5" key="1">
    <citation type="submission" date="2020-10" db="EMBL/GenBank/DDBJ databases">
        <authorList>
            <person name="Gilroy R."/>
        </authorList>
    </citation>
    <scope>NUCLEOTIDE SEQUENCE</scope>
    <source>
        <strain evidence="5">ChiGjej1B1-2707</strain>
    </source>
</reference>
<dbReference type="AlphaFoldDB" id="A0A9D1A2D3"/>
<keyword evidence="3" id="KW-0804">Transcription</keyword>
<name>A0A9D1A2D3_9ACTN</name>
<evidence type="ECO:0000313" key="6">
    <source>
        <dbReference type="Proteomes" id="UP000824261"/>
    </source>
</evidence>
<keyword evidence="1" id="KW-0805">Transcription regulation</keyword>
<dbReference type="InterPro" id="IPR018062">
    <property type="entry name" value="HTH_AraC-typ_CS"/>
</dbReference>
<dbReference type="EMBL" id="DVGB01000107">
    <property type="protein sequence ID" value="HIR02348.1"/>
    <property type="molecule type" value="Genomic_DNA"/>
</dbReference>
<reference evidence="5" key="2">
    <citation type="journal article" date="2021" name="PeerJ">
        <title>Extensive microbial diversity within the chicken gut microbiome revealed by metagenomics and culture.</title>
        <authorList>
            <person name="Gilroy R."/>
            <person name="Ravi A."/>
            <person name="Getino M."/>
            <person name="Pursley I."/>
            <person name="Horton D.L."/>
            <person name="Alikhan N.F."/>
            <person name="Baker D."/>
            <person name="Gharbi K."/>
            <person name="Hall N."/>
            <person name="Watson M."/>
            <person name="Adriaenssens E.M."/>
            <person name="Foster-Nyarko E."/>
            <person name="Jarju S."/>
            <person name="Secka A."/>
            <person name="Antonio M."/>
            <person name="Oren A."/>
            <person name="Chaudhuri R.R."/>
            <person name="La Ragione R."/>
            <person name="Hildebrand F."/>
            <person name="Pallen M.J."/>
        </authorList>
    </citation>
    <scope>NUCLEOTIDE SEQUENCE</scope>
    <source>
        <strain evidence="5">ChiGjej1B1-2707</strain>
    </source>
</reference>
<feature type="domain" description="HTH araC/xylS-type" evidence="4">
    <location>
        <begin position="220"/>
        <end position="318"/>
    </location>
</feature>
<keyword evidence="2" id="KW-0238">DNA-binding</keyword>
<dbReference type="InterPro" id="IPR009057">
    <property type="entry name" value="Homeodomain-like_sf"/>
</dbReference>
<dbReference type="SUPFAM" id="SSF46689">
    <property type="entry name" value="Homeodomain-like"/>
    <property type="match status" value="1"/>
</dbReference>
<dbReference type="GO" id="GO:0043565">
    <property type="term" value="F:sequence-specific DNA binding"/>
    <property type="evidence" value="ECO:0007669"/>
    <property type="project" value="InterPro"/>
</dbReference>
<dbReference type="InterPro" id="IPR053142">
    <property type="entry name" value="PchR_regulatory_protein"/>
</dbReference>
<proteinExistence type="predicted"/>
<dbReference type="PROSITE" id="PS00041">
    <property type="entry name" value="HTH_ARAC_FAMILY_1"/>
    <property type="match status" value="1"/>
</dbReference>
<dbReference type="Proteomes" id="UP000824261">
    <property type="component" value="Unassembled WGS sequence"/>
</dbReference>
<evidence type="ECO:0000256" key="1">
    <source>
        <dbReference type="ARBA" id="ARBA00023015"/>
    </source>
</evidence>
<sequence>MGTLRSGMPQHLRTFVEPQVEQLSLAMEPIRCGLYGTLPKSLGEGFLWTVPLGDDCLVSMHSLRLKKPLMLEERPTDFSCIFSGSRATFLSLPGAGASSPEETENLAAFSQTGGTTRCLMQAGVLYESTSVTYTPDYFDKLAKAFPGDFGNARETMRSFDPANPPAEMRFILRSFSPERATLPGAAPYFHAKALEALSVLLARSNAAEPKTQREDRALVEQAEALMSARFTEHLTAQSIATELYVSRSKLCEAFRRVRGKGAAECLREERMKAARQLLASGTASVAEVARAVGYARASSFDEAFRRESDCSPTEWRQGAAKQ</sequence>
<evidence type="ECO:0000256" key="2">
    <source>
        <dbReference type="ARBA" id="ARBA00023125"/>
    </source>
</evidence>
<dbReference type="Gene3D" id="1.10.10.60">
    <property type="entry name" value="Homeodomain-like"/>
    <property type="match status" value="1"/>
</dbReference>
<dbReference type="GO" id="GO:0003700">
    <property type="term" value="F:DNA-binding transcription factor activity"/>
    <property type="evidence" value="ECO:0007669"/>
    <property type="project" value="InterPro"/>
</dbReference>
<dbReference type="PANTHER" id="PTHR47893">
    <property type="entry name" value="REGULATORY PROTEIN PCHR"/>
    <property type="match status" value="1"/>
</dbReference>
<accession>A0A9D1A2D3</accession>
<evidence type="ECO:0000259" key="4">
    <source>
        <dbReference type="PROSITE" id="PS01124"/>
    </source>
</evidence>
<evidence type="ECO:0000313" key="5">
    <source>
        <dbReference type="EMBL" id="HIR02348.1"/>
    </source>
</evidence>
<evidence type="ECO:0000256" key="3">
    <source>
        <dbReference type="ARBA" id="ARBA00023163"/>
    </source>
</evidence>
<dbReference type="PANTHER" id="PTHR47893:SF1">
    <property type="entry name" value="REGULATORY PROTEIN PCHR"/>
    <property type="match status" value="1"/>
</dbReference>